<dbReference type="Pfam" id="PF13519">
    <property type="entry name" value="VWA_2"/>
    <property type="match status" value="1"/>
</dbReference>
<dbReference type="InterPro" id="IPR036465">
    <property type="entry name" value="vWFA_dom_sf"/>
</dbReference>
<comment type="caution">
    <text evidence="3">The sequence shown here is derived from an EMBL/GenBank/DDBJ whole genome shotgun (WGS) entry which is preliminary data.</text>
</comment>
<keyword evidence="4" id="KW-1185">Reference proteome</keyword>
<evidence type="ECO:0000256" key="1">
    <source>
        <dbReference type="SAM" id="Phobius"/>
    </source>
</evidence>
<keyword evidence="1" id="KW-0812">Transmembrane</keyword>
<name>A0A6I5MXR2_9BIFI</name>
<keyword evidence="1" id="KW-0472">Membrane</keyword>
<gene>
    <name evidence="3" type="ORF">F6S87_01800</name>
</gene>
<evidence type="ECO:0000313" key="3">
    <source>
        <dbReference type="EMBL" id="NEG69378.1"/>
    </source>
</evidence>
<accession>A0A6I5MXR2</accession>
<dbReference type="AlphaFoldDB" id="A0A6I5MXR2"/>
<feature type="transmembrane region" description="Helical" evidence="1">
    <location>
        <begin position="330"/>
        <end position="350"/>
    </location>
</feature>
<keyword evidence="1" id="KW-1133">Transmembrane helix</keyword>
<organism evidence="3 4">
    <name type="scientific">Bifidobacterium choloepi</name>
    <dbReference type="NCBI Taxonomy" id="2614131"/>
    <lineage>
        <taxon>Bacteria</taxon>
        <taxon>Bacillati</taxon>
        <taxon>Actinomycetota</taxon>
        <taxon>Actinomycetes</taxon>
        <taxon>Bifidobacteriales</taxon>
        <taxon>Bifidobacteriaceae</taxon>
        <taxon>Bifidobacterium</taxon>
    </lineage>
</organism>
<sequence>MILTFQWPWAILIALVVAALVLWLASALSGRGLDRQPQVEAFHLADDLKGEHASHLMRIWRAWNRVAAVLLALALVVALVMAGRPSSVDKSDETTGNRDIVLCLDVSGSTLPYDNEVIETYLKLVKHFEGERIGLSIFNSTSRTVFPLTDDYDLVQQQLENASTILKGVETQDDIDALTDAQYQAVSDWLDGTQNKNNATSLIGDGLVSCAAMLPGFTYSSGQSEGADREASIVLATDNVVSGTETYTLQQALDLTSQAGITVDGLYSGPSSSEDDQTTKDMESEIESHGGVFLTQSDGTSVDALVREIDKRQVASVEKHSQAAVVDAPGWWTLGIAVLLAGWLVVAWRLKR</sequence>
<evidence type="ECO:0000313" key="4">
    <source>
        <dbReference type="Proteomes" id="UP000469292"/>
    </source>
</evidence>
<dbReference type="EMBL" id="VYSG01000001">
    <property type="protein sequence ID" value="NEG69378.1"/>
    <property type="molecule type" value="Genomic_DNA"/>
</dbReference>
<dbReference type="PROSITE" id="PS50234">
    <property type="entry name" value="VWFA"/>
    <property type="match status" value="1"/>
</dbReference>
<proteinExistence type="predicted"/>
<reference evidence="3 4" key="1">
    <citation type="submission" date="2019-09" db="EMBL/GenBank/DDBJ databases">
        <title>Phylogenetic characterization of a novel taxon of the genus Bifidobacterium: Bifidobacterium choloepi sp. nov.</title>
        <authorList>
            <person name="Modesto M."/>
            <person name="Satti M."/>
        </authorList>
    </citation>
    <scope>NUCLEOTIDE SEQUENCE [LARGE SCALE GENOMIC DNA]</scope>
    <source>
        <strain evidence="3 4">BRDM6</strain>
    </source>
</reference>
<feature type="transmembrane region" description="Helical" evidence="1">
    <location>
        <begin position="6"/>
        <end position="25"/>
    </location>
</feature>
<evidence type="ECO:0000259" key="2">
    <source>
        <dbReference type="PROSITE" id="PS50234"/>
    </source>
</evidence>
<dbReference type="Proteomes" id="UP000469292">
    <property type="component" value="Unassembled WGS sequence"/>
</dbReference>
<feature type="transmembrane region" description="Helical" evidence="1">
    <location>
        <begin position="62"/>
        <end position="82"/>
    </location>
</feature>
<dbReference type="SUPFAM" id="SSF53300">
    <property type="entry name" value="vWA-like"/>
    <property type="match status" value="1"/>
</dbReference>
<dbReference type="Gene3D" id="3.40.50.410">
    <property type="entry name" value="von Willebrand factor, type A domain"/>
    <property type="match status" value="1"/>
</dbReference>
<dbReference type="RefSeq" id="WP_163227539.1">
    <property type="nucleotide sequence ID" value="NZ_VYSG01000001.1"/>
</dbReference>
<protein>
    <submittedName>
        <fullName evidence="3">VWA domain-containing protein</fullName>
    </submittedName>
</protein>
<feature type="domain" description="VWFA" evidence="2">
    <location>
        <begin position="99"/>
        <end position="309"/>
    </location>
</feature>
<dbReference type="InterPro" id="IPR002035">
    <property type="entry name" value="VWF_A"/>
</dbReference>